<accession>A0A951PML4</accession>
<protein>
    <submittedName>
        <fullName evidence="1">Uncharacterized protein</fullName>
    </submittedName>
</protein>
<dbReference type="AlphaFoldDB" id="A0A951PML4"/>
<organism evidence="1 2">
    <name type="scientific">Symplocastrum torsivum CPER-KK1</name>
    <dbReference type="NCBI Taxonomy" id="450513"/>
    <lineage>
        <taxon>Bacteria</taxon>
        <taxon>Bacillati</taxon>
        <taxon>Cyanobacteriota</taxon>
        <taxon>Cyanophyceae</taxon>
        <taxon>Oscillatoriophycideae</taxon>
        <taxon>Oscillatoriales</taxon>
        <taxon>Microcoleaceae</taxon>
        <taxon>Symplocastrum</taxon>
    </lineage>
</organism>
<evidence type="ECO:0000313" key="2">
    <source>
        <dbReference type="Proteomes" id="UP000753908"/>
    </source>
</evidence>
<dbReference type="Proteomes" id="UP000753908">
    <property type="component" value="Unassembled WGS sequence"/>
</dbReference>
<comment type="caution">
    <text evidence="1">The sequence shown here is derived from an EMBL/GenBank/DDBJ whole genome shotgun (WGS) entry which is preliminary data.</text>
</comment>
<dbReference type="EMBL" id="JAHHIF010000019">
    <property type="protein sequence ID" value="MBW4545936.1"/>
    <property type="molecule type" value="Genomic_DNA"/>
</dbReference>
<reference evidence="1" key="1">
    <citation type="submission" date="2021-05" db="EMBL/GenBank/DDBJ databases">
        <authorList>
            <person name="Pietrasiak N."/>
            <person name="Ward R."/>
            <person name="Stajich J.E."/>
            <person name="Kurbessoian T."/>
        </authorList>
    </citation>
    <scope>NUCLEOTIDE SEQUENCE</scope>
    <source>
        <strain evidence="1">CPER-KK1</strain>
    </source>
</reference>
<proteinExistence type="predicted"/>
<sequence length="154" mass="18230">MIDKAHLENQLTPYAKAPVYYPDSLDPIFIKYMKKQHKKIEKSSNPIDSWLYLIEGNIRVIYTVLVQNNIPAIVKHGSLDWSNKGDFPPTLTLHWWIDVDPYRIDYRGRDWYSFNPSSKPIIEQVPYGVFIPSDFPLVSYKFERVEELPPLRFR</sequence>
<name>A0A951PML4_9CYAN</name>
<evidence type="ECO:0000313" key="1">
    <source>
        <dbReference type="EMBL" id="MBW4545936.1"/>
    </source>
</evidence>
<gene>
    <name evidence="1" type="ORF">KME25_16030</name>
</gene>
<reference evidence="1" key="2">
    <citation type="journal article" date="2022" name="Microbiol. Resour. Announc.">
        <title>Metagenome Sequencing to Explore Phylogenomics of Terrestrial Cyanobacteria.</title>
        <authorList>
            <person name="Ward R.D."/>
            <person name="Stajich J.E."/>
            <person name="Johansen J.R."/>
            <person name="Huntemann M."/>
            <person name="Clum A."/>
            <person name="Foster B."/>
            <person name="Foster B."/>
            <person name="Roux S."/>
            <person name="Palaniappan K."/>
            <person name="Varghese N."/>
            <person name="Mukherjee S."/>
            <person name="Reddy T.B.K."/>
            <person name="Daum C."/>
            <person name="Copeland A."/>
            <person name="Chen I.A."/>
            <person name="Ivanova N.N."/>
            <person name="Kyrpides N.C."/>
            <person name="Shapiro N."/>
            <person name="Eloe-Fadrosh E.A."/>
            <person name="Pietrasiak N."/>
        </authorList>
    </citation>
    <scope>NUCLEOTIDE SEQUENCE</scope>
    <source>
        <strain evidence="1">CPER-KK1</strain>
    </source>
</reference>